<dbReference type="AlphaFoldDB" id="A0A225WQ51"/>
<evidence type="ECO:0008006" key="3">
    <source>
        <dbReference type="Google" id="ProtNLM"/>
    </source>
</evidence>
<protein>
    <recommendedName>
        <fullName evidence="3">Integrase catalytic domain-containing protein</fullName>
    </recommendedName>
</protein>
<accession>A0A225WQ51</accession>
<dbReference type="Proteomes" id="UP000198211">
    <property type="component" value="Unassembled WGS sequence"/>
</dbReference>
<evidence type="ECO:0000313" key="1">
    <source>
        <dbReference type="EMBL" id="OWZ19682.1"/>
    </source>
</evidence>
<name>A0A225WQ51_9STRA</name>
<comment type="caution">
    <text evidence="1">The sequence shown here is derived from an EMBL/GenBank/DDBJ whole genome shotgun (WGS) entry which is preliminary data.</text>
</comment>
<organism evidence="1 2">
    <name type="scientific">Phytophthora megakarya</name>
    <dbReference type="NCBI Taxonomy" id="4795"/>
    <lineage>
        <taxon>Eukaryota</taxon>
        <taxon>Sar</taxon>
        <taxon>Stramenopiles</taxon>
        <taxon>Oomycota</taxon>
        <taxon>Peronosporomycetes</taxon>
        <taxon>Peronosporales</taxon>
        <taxon>Peronosporaceae</taxon>
        <taxon>Phytophthora</taxon>
    </lineage>
</organism>
<dbReference type="InterPro" id="IPR012337">
    <property type="entry name" value="RNaseH-like_sf"/>
</dbReference>
<reference evidence="2" key="1">
    <citation type="submission" date="2017-03" db="EMBL/GenBank/DDBJ databases">
        <title>Phytopthora megakarya and P. palmivora, two closely related causual agents of cacao black pod achieved similar genome size and gene model numbers by different mechanisms.</title>
        <authorList>
            <person name="Ali S."/>
            <person name="Shao J."/>
            <person name="Larry D.J."/>
            <person name="Kronmiller B."/>
            <person name="Shen D."/>
            <person name="Strem M.D."/>
            <person name="Melnick R.L."/>
            <person name="Guiltinan M.J."/>
            <person name="Tyler B.M."/>
            <person name="Meinhardt L.W."/>
            <person name="Bailey B.A."/>
        </authorList>
    </citation>
    <scope>NUCLEOTIDE SEQUENCE [LARGE SCALE GENOMIC DNA]</scope>
    <source>
        <strain evidence="2">zdho120</strain>
    </source>
</reference>
<keyword evidence="2" id="KW-1185">Reference proteome</keyword>
<gene>
    <name evidence="1" type="ORF">PHMEG_0006033</name>
</gene>
<evidence type="ECO:0000313" key="2">
    <source>
        <dbReference type="Proteomes" id="UP000198211"/>
    </source>
</evidence>
<dbReference type="SUPFAM" id="SSF53098">
    <property type="entry name" value="Ribonuclease H-like"/>
    <property type="match status" value="1"/>
</dbReference>
<dbReference type="EMBL" id="NBNE01000413">
    <property type="protein sequence ID" value="OWZ19682.1"/>
    <property type="molecule type" value="Genomic_DNA"/>
</dbReference>
<proteinExistence type="predicted"/>
<sequence length="141" mass="16037">MRSNVNHDEGRGQVILLPELWAVAFKERHDLVWAGHLRGPHTYERLACVYGWPDLLIRNARPREVVPPLRSLRGGEVCDRRILDDTEPFPKAGGGERYVVEAVEYMTRYVVAVATEQHSAEHIAAFIMKGIVLKFGVFKNC</sequence>